<name>A0A1C3ZEQ8_9BACI</name>
<evidence type="ECO:0000313" key="3">
    <source>
        <dbReference type="Proteomes" id="UP000195728"/>
    </source>
</evidence>
<dbReference type="EMBL" id="FMBE01000010">
    <property type="protein sequence ID" value="SCB82291.1"/>
    <property type="molecule type" value="Genomic_DNA"/>
</dbReference>
<reference evidence="2" key="1">
    <citation type="submission" date="2016-08" db="EMBL/GenBank/DDBJ databases">
        <authorList>
            <person name="Seilhamer J.J."/>
        </authorList>
    </citation>
    <scope>NUCLEOTIDE SEQUENCE [LARGE SCALE GENOMIC DNA]</scope>
    <source>
        <strain evidence="2">INRA Bc05-F1</strain>
    </source>
</reference>
<evidence type="ECO:0000313" key="2">
    <source>
        <dbReference type="EMBL" id="SCB82291.1"/>
    </source>
</evidence>
<dbReference type="Proteomes" id="UP000196052">
    <property type="component" value="Unassembled WGS sequence"/>
</dbReference>
<dbReference type="Proteomes" id="UP000195728">
    <property type="component" value="Unassembled WGS sequence"/>
</dbReference>
<gene>
    <name evidence="2" type="ORF">BC05F1_00357</name>
    <name evidence="1" type="ORF">BC10311_00207</name>
</gene>
<evidence type="ECO:0000313" key="1">
    <source>
        <dbReference type="EMBL" id="SCB79383.1"/>
    </source>
</evidence>
<reference evidence="3 4" key="2">
    <citation type="submission" date="2016-08" db="EMBL/GenBank/DDBJ databases">
        <authorList>
            <person name="Loux V."/>
            <person name="Rue O."/>
        </authorList>
    </citation>
    <scope>NUCLEOTIDE SEQUENCE [LARGE SCALE GENOMIC DNA]</scope>
    <source>
        <strain evidence="4">INRA Bc05-F1</strain>
        <strain evidence="1 3">WSBC_10311</strain>
    </source>
</reference>
<accession>A0A1C3ZEQ8</accession>
<proteinExistence type="predicted"/>
<organism evidence="2 4">
    <name type="scientific">Bacillus wiedmannii</name>
    <dbReference type="NCBI Taxonomy" id="1890302"/>
    <lineage>
        <taxon>Bacteria</taxon>
        <taxon>Bacillati</taxon>
        <taxon>Bacillota</taxon>
        <taxon>Bacilli</taxon>
        <taxon>Bacillales</taxon>
        <taxon>Bacillaceae</taxon>
        <taxon>Bacillus</taxon>
        <taxon>Bacillus cereus group</taxon>
    </lineage>
</organism>
<sequence length="10" mass="1114">MRGGRHGNTE</sequence>
<dbReference type="EMBL" id="FMBG01000008">
    <property type="protein sequence ID" value="SCB79383.1"/>
    <property type="molecule type" value="Genomic_DNA"/>
</dbReference>
<protein>
    <submittedName>
        <fullName evidence="2">Uncharacterized protein</fullName>
    </submittedName>
</protein>
<evidence type="ECO:0000313" key="4">
    <source>
        <dbReference type="Proteomes" id="UP000196052"/>
    </source>
</evidence>